<protein>
    <submittedName>
        <fullName evidence="2">Uncharacterized protein</fullName>
    </submittedName>
</protein>
<dbReference type="AlphaFoldDB" id="A0A5D2LUW9"/>
<evidence type="ECO:0000256" key="1">
    <source>
        <dbReference type="SAM" id="Phobius"/>
    </source>
</evidence>
<dbReference type="EMBL" id="CM017624">
    <property type="protein sequence ID" value="TYH82860.1"/>
    <property type="molecule type" value="Genomic_DNA"/>
</dbReference>
<keyword evidence="1" id="KW-0812">Transmembrane</keyword>
<organism evidence="2 3">
    <name type="scientific">Gossypium tomentosum</name>
    <name type="common">Hawaiian cotton</name>
    <name type="synonym">Gossypium sandvicense</name>
    <dbReference type="NCBI Taxonomy" id="34277"/>
    <lineage>
        <taxon>Eukaryota</taxon>
        <taxon>Viridiplantae</taxon>
        <taxon>Streptophyta</taxon>
        <taxon>Embryophyta</taxon>
        <taxon>Tracheophyta</taxon>
        <taxon>Spermatophyta</taxon>
        <taxon>Magnoliopsida</taxon>
        <taxon>eudicotyledons</taxon>
        <taxon>Gunneridae</taxon>
        <taxon>Pentapetalae</taxon>
        <taxon>rosids</taxon>
        <taxon>malvids</taxon>
        <taxon>Malvales</taxon>
        <taxon>Malvaceae</taxon>
        <taxon>Malvoideae</taxon>
        <taxon>Gossypium</taxon>
    </lineage>
</organism>
<accession>A0A5D2LUW9</accession>
<dbReference type="Proteomes" id="UP000322667">
    <property type="component" value="Chromosome D02"/>
</dbReference>
<feature type="transmembrane region" description="Helical" evidence="1">
    <location>
        <begin position="20"/>
        <end position="38"/>
    </location>
</feature>
<keyword evidence="1" id="KW-0472">Membrane</keyword>
<reference evidence="2 3" key="1">
    <citation type="submission" date="2019-07" db="EMBL/GenBank/DDBJ databases">
        <title>WGS assembly of Gossypium tomentosum.</title>
        <authorList>
            <person name="Chen Z.J."/>
            <person name="Sreedasyam A."/>
            <person name="Ando A."/>
            <person name="Song Q."/>
            <person name="De L."/>
            <person name="Hulse-Kemp A."/>
            <person name="Ding M."/>
            <person name="Ye W."/>
            <person name="Kirkbride R."/>
            <person name="Jenkins J."/>
            <person name="Plott C."/>
            <person name="Lovell J."/>
            <person name="Lin Y.-M."/>
            <person name="Vaughn R."/>
            <person name="Liu B."/>
            <person name="Li W."/>
            <person name="Simpson S."/>
            <person name="Scheffler B."/>
            <person name="Saski C."/>
            <person name="Grover C."/>
            <person name="Hu G."/>
            <person name="Conover J."/>
            <person name="Carlson J."/>
            <person name="Shu S."/>
            <person name="Boston L."/>
            <person name="Williams M."/>
            <person name="Peterson D."/>
            <person name="Mcgee K."/>
            <person name="Jones D."/>
            <person name="Wendel J."/>
            <person name="Stelly D."/>
            <person name="Grimwood J."/>
            <person name="Schmutz J."/>
        </authorList>
    </citation>
    <scope>NUCLEOTIDE SEQUENCE [LARGE SCALE GENOMIC DNA]</scope>
    <source>
        <strain evidence="2">7179.01</strain>
    </source>
</reference>
<gene>
    <name evidence="2" type="ORF">ES332_D02G090700v1</name>
</gene>
<evidence type="ECO:0000313" key="3">
    <source>
        <dbReference type="Proteomes" id="UP000322667"/>
    </source>
</evidence>
<evidence type="ECO:0000313" key="2">
    <source>
        <dbReference type="EMBL" id="TYH82860.1"/>
    </source>
</evidence>
<keyword evidence="3" id="KW-1185">Reference proteome</keyword>
<keyword evidence="1" id="KW-1133">Transmembrane helix</keyword>
<proteinExistence type="predicted"/>
<sequence>MEQLFLIFISDLCYQQWHQTFNIISLFFSLFFIFPFLFPMKNSSLSFSLFLHINMAADMVKARNENQLV</sequence>
<name>A0A5D2LUW9_GOSTO</name>